<accession>A0AAI9TC30</accession>
<protein>
    <submittedName>
        <fullName evidence="2">Uncharacterized protein</fullName>
    </submittedName>
</protein>
<feature type="region of interest" description="Disordered" evidence="1">
    <location>
        <begin position="10"/>
        <end position="36"/>
    </location>
</feature>
<gene>
    <name evidence="2" type="ORF">VN97_g8792</name>
</gene>
<dbReference type="EMBL" id="LACB01000329">
    <property type="protein sequence ID" value="KAJ9484570.1"/>
    <property type="molecule type" value="Genomic_DNA"/>
</dbReference>
<organism evidence="2 3">
    <name type="scientific">Penicillium thymicola</name>
    <dbReference type="NCBI Taxonomy" id="293382"/>
    <lineage>
        <taxon>Eukaryota</taxon>
        <taxon>Fungi</taxon>
        <taxon>Dikarya</taxon>
        <taxon>Ascomycota</taxon>
        <taxon>Pezizomycotina</taxon>
        <taxon>Eurotiomycetes</taxon>
        <taxon>Eurotiomycetidae</taxon>
        <taxon>Eurotiales</taxon>
        <taxon>Aspergillaceae</taxon>
        <taxon>Penicillium</taxon>
    </lineage>
</organism>
<evidence type="ECO:0000313" key="3">
    <source>
        <dbReference type="Proteomes" id="UP001227192"/>
    </source>
</evidence>
<evidence type="ECO:0000313" key="2">
    <source>
        <dbReference type="EMBL" id="KAJ9484570.1"/>
    </source>
</evidence>
<evidence type="ECO:0000256" key="1">
    <source>
        <dbReference type="SAM" id="MobiDB-lite"/>
    </source>
</evidence>
<keyword evidence="3" id="KW-1185">Reference proteome</keyword>
<dbReference type="AlphaFoldDB" id="A0AAI9TC30"/>
<reference evidence="2" key="2">
    <citation type="journal article" date="2016" name="Fungal Biol.">
        <title>Ochratoxin A production by Penicillium thymicola.</title>
        <authorList>
            <person name="Nguyen H.D.T."/>
            <person name="McMullin D.R."/>
            <person name="Ponomareva E."/>
            <person name="Riley R."/>
            <person name="Pomraning K.R."/>
            <person name="Baker S.E."/>
            <person name="Seifert K.A."/>
        </authorList>
    </citation>
    <scope>NUCLEOTIDE SEQUENCE</scope>
    <source>
        <strain evidence="2">DAOM 180753</strain>
    </source>
</reference>
<dbReference type="Proteomes" id="UP001227192">
    <property type="component" value="Unassembled WGS sequence"/>
</dbReference>
<sequence>MPFSFHRLKSREVQAEKKDQKGTMDTRMVGDKTPDEVNLERSGEINTLQRYRLAQYWDQIRRDNITLPFYSPRILFIEEDLREVVQEEISIKEGTPLNKDAKERLDALNAKYWFLEQKWWCYHSYLTDGNLLRAFELWRSHPKWYMHRLLVEDCARRHGCCARGCGCCLNRTTDPTRRLGVGHYTFECGCCRGARGFDVSKEDKGLLKEQHREEISKLLRHRLTRVALWGLVGDSFENPFDMIDAPPSYGQIAKDRLL</sequence>
<proteinExistence type="predicted"/>
<reference evidence="2" key="1">
    <citation type="submission" date="2015-06" db="EMBL/GenBank/DDBJ databases">
        <authorList>
            <person name="Nguyen H."/>
        </authorList>
    </citation>
    <scope>NUCLEOTIDE SEQUENCE</scope>
    <source>
        <strain evidence="2">DAOM 180753</strain>
    </source>
</reference>
<comment type="caution">
    <text evidence="2">The sequence shown here is derived from an EMBL/GenBank/DDBJ whole genome shotgun (WGS) entry which is preliminary data.</text>
</comment>
<name>A0AAI9TC30_PENTH</name>